<evidence type="ECO:0000256" key="6">
    <source>
        <dbReference type="SAM" id="Phobius"/>
    </source>
</evidence>
<dbReference type="AlphaFoldDB" id="A0A165TVK5"/>
<dbReference type="SUPFAM" id="SSF74650">
    <property type="entry name" value="Galactose mutarotase-like"/>
    <property type="match status" value="1"/>
</dbReference>
<name>A0A165TVK5_9HYPH</name>
<dbReference type="Gene3D" id="2.70.98.10">
    <property type="match status" value="1"/>
</dbReference>
<dbReference type="RefSeq" id="WP_068010329.1">
    <property type="nucleotide sequence ID" value="NZ_FOFM01000014.1"/>
</dbReference>
<feature type="transmembrane region" description="Helical" evidence="6">
    <location>
        <begin position="12"/>
        <end position="35"/>
    </location>
</feature>
<dbReference type="PANTHER" id="PTHR30504:SF2">
    <property type="entry name" value="GLUCANS BIOSYNTHESIS PROTEIN G"/>
    <property type="match status" value="1"/>
</dbReference>
<proteinExistence type="inferred from homology"/>
<keyword evidence="6" id="KW-0472">Membrane</keyword>
<dbReference type="InterPro" id="IPR011013">
    <property type="entry name" value="Gal_mutarotase_sf_dom"/>
</dbReference>
<dbReference type="UniPathway" id="UPA00637"/>
<dbReference type="Gene3D" id="2.60.40.10">
    <property type="entry name" value="Immunoglobulins"/>
    <property type="match status" value="1"/>
</dbReference>
<reference evidence="8 9" key="1">
    <citation type="journal article" date="2016" name="Front. Microbiol.">
        <title>Comparative Genomic Analysis Reveals a Diverse Repertoire of Genes Involved in Prokaryote-Eukaryote Interactions within the Pseudovibrio Genus.</title>
        <authorList>
            <person name="Romano S."/>
            <person name="Fernandez-Guerra A."/>
            <person name="Reen F.J."/>
            <person name="Glockner F.O."/>
            <person name="Crowley S.P."/>
            <person name="O'Sullivan O."/>
            <person name="Cotter P.D."/>
            <person name="Adams C."/>
            <person name="Dobson A.D."/>
            <person name="O'Gara F."/>
        </authorList>
    </citation>
    <scope>NUCLEOTIDE SEQUENCE [LARGE SCALE GENOMIC DNA]</scope>
    <source>
        <strain evidence="8 9">Ad2</strain>
    </source>
</reference>
<dbReference type="InterPro" id="IPR014718">
    <property type="entry name" value="GH-type_carb-bd"/>
</dbReference>
<gene>
    <name evidence="8" type="primary">mdoG</name>
    <name evidence="8" type="ORF">PsAD2_04195</name>
</gene>
<dbReference type="GO" id="GO:0003824">
    <property type="term" value="F:catalytic activity"/>
    <property type="evidence" value="ECO:0007669"/>
    <property type="project" value="InterPro"/>
</dbReference>
<evidence type="ECO:0000256" key="4">
    <source>
        <dbReference type="ARBA" id="ARBA00022729"/>
    </source>
</evidence>
<evidence type="ECO:0000313" key="8">
    <source>
        <dbReference type="EMBL" id="KZL06682.1"/>
    </source>
</evidence>
<dbReference type="InterPro" id="IPR014756">
    <property type="entry name" value="Ig_E-set"/>
</dbReference>
<comment type="pathway">
    <text evidence="2">Glycan metabolism; osmoregulated periplasmic glucan (OPG) biosynthesis.</text>
</comment>
<dbReference type="GO" id="GO:0051274">
    <property type="term" value="P:beta-glucan biosynthetic process"/>
    <property type="evidence" value="ECO:0007669"/>
    <property type="project" value="TreeGrafter"/>
</dbReference>
<dbReference type="STRING" id="989403.SAMN05421798_1147"/>
<dbReference type="GO" id="GO:0030246">
    <property type="term" value="F:carbohydrate binding"/>
    <property type="evidence" value="ECO:0007669"/>
    <property type="project" value="InterPro"/>
</dbReference>
<organism evidence="8 9">
    <name type="scientific">Pseudovibrio axinellae</name>
    <dbReference type="NCBI Taxonomy" id="989403"/>
    <lineage>
        <taxon>Bacteria</taxon>
        <taxon>Pseudomonadati</taxon>
        <taxon>Pseudomonadota</taxon>
        <taxon>Alphaproteobacteria</taxon>
        <taxon>Hyphomicrobiales</taxon>
        <taxon>Stappiaceae</taxon>
        <taxon>Pseudovibrio</taxon>
    </lineage>
</organism>
<keyword evidence="4" id="KW-0732">Signal</keyword>
<dbReference type="SUPFAM" id="SSF81296">
    <property type="entry name" value="E set domains"/>
    <property type="match status" value="1"/>
</dbReference>
<dbReference type="InterPro" id="IPR013783">
    <property type="entry name" value="Ig-like_fold"/>
</dbReference>
<comment type="caution">
    <text evidence="8">The sequence shown here is derived from an EMBL/GenBank/DDBJ whole genome shotgun (WGS) entry which is preliminary data.</text>
</comment>
<evidence type="ECO:0000256" key="5">
    <source>
        <dbReference type="ARBA" id="ARBA00022764"/>
    </source>
</evidence>
<comment type="subcellular location">
    <subcellularLocation>
        <location evidence="1">Periplasm</location>
    </subcellularLocation>
</comment>
<protein>
    <submittedName>
        <fullName evidence="8">Glucans biosynthesis protein G</fullName>
    </submittedName>
</protein>
<dbReference type="FunFam" id="2.70.98.10:FF:000001">
    <property type="entry name" value="Glucans biosynthesis protein G"/>
    <property type="match status" value="1"/>
</dbReference>
<dbReference type="PIRSF" id="PIRSF006281">
    <property type="entry name" value="MdoG"/>
    <property type="match status" value="1"/>
</dbReference>
<evidence type="ECO:0000259" key="7">
    <source>
        <dbReference type="Pfam" id="PF04349"/>
    </source>
</evidence>
<dbReference type="GO" id="GO:0030288">
    <property type="term" value="C:outer membrane-bounded periplasmic space"/>
    <property type="evidence" value="ECO:0007669"/>
    <property type="project" value="TreeGrafter"/>
</dbReference>
<dbReference type="InterPro" id="IPR007444">
    <property type="entry name" value="Glucan_biosyn_MdoG_C"/>
</dbReference>
<feature type="domain" description="Glucan biosynthesis periplasmic MdoG C-terminal" evidence="7">
    <location>
        <begin position="45"/>
        <end position="531"/>
    </location>
</feature>
<dbReference type="Proteomes" id="UP000076577">
    <property type="component" value="Unassembled WGS sequence"/>
</dbReference>
<keyword evidence="9" id="KW-1185">Reference proteome</keyword>
<evidence type="ECO:0000256" key="1">
    <source>
        <dbReference type="ARBA" id="ARBA00004418"/>
    </source>
</evidence>
<sequence length="535" mass="59637">MLNQRSRFLFNIAVFGVICSGVGFGAIASTSAVVASESSQLSMKFSFGALVAKMKAQAREAYEEPTAELPDALAALEYDGYRKIGYKRDRSKWMDTENFRVHAFHPGWLFKNPLKIYEVEEGAAEPFLFQAADFDYHDTELSASLSDVAFPGVAGFRLLNPLNVEGQMDEIVAFLGASYFRALGAGNVYGLSARALAIDTASGKPEEFPNFTAFYLGKPVEGAEKVTVWAELDSPSVTGAYQFTFKPGQQTEVDVTAHLFFRSDVERLGIAPLTSMYLYGENDRVGFDDFRPEVHDSDGLKLRFANGKTSWRPLSNPSNLQLSFIAARSPSGFGLMQRDEDLKHYQDLEARYDKRPSLWIKPLGDWGAGAIVLAEIPTDQEINDNIVAFWSPNEAVKAGDERSFHYKMYWGDEVGRSEQVLMPVSQTRSGKAGHSASDENALLRKFVVDFDASLFAESGLNGERLERAKPFIQNAALNGEVTFTDVRYIDELGVYRVFLDVSRDNLEVPVELRLQLSDGERAVSEEWLYQWGWGS</sequence>
<keyword evidence="6" id="KW-1133">Transmembrane helix</keyword>
<keyword evidence="6" id="KW-0812">Transmembrane</keyword>
<dbReference type="PANTHER" id="PTHR30504">
    <property type="entry name" value="GLUCANS BIOSYNTHESIS PROTEIN"/>
    <property type="match status" value="1"/>
</dbReference>
<dbReference type="Pfam" id="PF04349">
    <property type="entry name" value="MdoG"/>
    <property type="match status" value="1"/>
</dbReference>
<accession>A0A165TVK5</accession>
<keyword evidence="5" id="KW-0574">Periplasm</keyword>
<evidence type="ECO:0000256" key="2">
    <source>
        <dbReference type="ARBA" id="ARBA00005001"/>
    </source>
</evidence>
<evidence type="ECO:0000256" key="3">
    <source>
        <dbReference type="ARBA" id="ARBA00009284"/>
    </source>
</evidence>
<dbReference type="PATRIC" id="fig|989403.3.peg.4585"/>
<comment type="similarity">
    <text evidence="3">Belongs to the OpgD/OpgG family.</text>
</comment>
<dbReference type="OrthoDB" id="9777817at2"/>
<dbReference type="InterPro" id="IPR014438">
    <property type="entry name" value="Glucan_biosyn_MdoG/MdoD"/>
</dbReference>
<dbReference type="EMBL" id="LMCB01000139">
    <property type="protein sequence ID" value="KZL06682.1"/>
    <property type="molecule type" value="Genomic_DNA"/>
</dbReference>
<evidence type="ECO:0000313" key="9">
    <source>
        <dbReference type="Proteomes" id="UP000076577"/>
    </source>
</evidence>